<keyword evidence="4 6" id="KW-0472">Membrane</keyword>
<evidence type="ECO:0000313" key="8">
    <source>
        <dbReference type="EMBL" id="KAF7730445.1"/>
    </source>
</evidence>
<dbReference type="InterPro" id="IPR020846">
    <property type="entry name" value="MFS_dom"/>
</dbReference>
<feature type="transmembrane region" description="Helical" evidence="6">
    <location>
        <begin position="196"/>
        <end position="216"/>
    </location>
</feature>
<dbReference type="Gene3D" id="1.20.1720.10">
    <property type="entry name" value="Multidrug resistance protein D"/>
    <property type="match status" value="1"/>
</dbReference>
<organism evidence="8 9">
    <name type="scientific">Apophysomyces ossiformis</name>
    <dbReference type="NCBI Taxonomy" id="679940"/>
    <lineage>
        <taxon>Eukaryota</taxon>
        <taxon>Fungi</taxon>
        <taxon>Fungi incertae sedis</taxon>
        <taxon>Mucoromycota</taxon>
        <taxon>Mucoromycotina</taxon>
        <taxon>Mucoromycetes</taxon>
        <taxon>Mucorales</taxon>
        <taxon>Mucorineae</taxon>
        <taxon>Mucoraceae</taxon>
        <taxon>Apophysomyces</taxon>
    </lineage>
</organism>
<gene>
    <name evidence="8" type="ORF">EC973_002252</name>
</gene>
<name>A0A8H7BUC9_9FUNG</name>
<evidence type="ECO:0000256" key="6">
    <source>
        <dbReference type="SAM" id="Phobius"/>
    </source>
</evidence>
<evidence type="ECO:0000256" key="1">
    <source>
        <dbReference type="ARBA" id="ARBA00004141"/>
    </source>
</evidence>
<dbReference type="InterPro" id="IPR011701">
    <property type="entry name" value="MFS"/>
</dbReference>
<dbReference type="InterPro" id="IPR036259">
    <property type="entry name" value="MFS_trans_sf"/>
</dbReference>
<evidence type="ECO:0000256" key="3">
    <source>
        <dbReference type="ARBA" id="ARBA00022989"/>
    </source>
</evidence>
<feature type="region of interest" description="Disordered" evidence="5">
    <location>
        <begin position="242"/>
        <end position="272"/>
    </location>
</feature>
<evidence type="ECO:0000256" key="5">
    <source>
        <dbReference type="SAM" id="MobiDB-lite"/>
    </source>
</evidence>
<sequence length="500" mass="53912">MTVNEANESRIKQMFVSRLQLRPPVDDDPRQFSRGKKALILSSIALCAGTSGFASTIYFPGLPAITSDLNAPPMATTLTAALFVLFMGIAPVFWATLSDFYQVRRILFMFSMMIFGAASLGSTFLNNIWGIVVLRCVQSFGSSCGQSVGAGVIADCYPVEQRGAAFGKYFFGVFLGPLLGPIVGGFLIISNSSWRATFLFCVALAVFNIAFVFFALPETYRIDEKFDTQLPFADRLSLAEGKSKGSASDSLSETLSGTDERPKENASTANVNVPSKPKLNPISVFLLLRHPFILMGSLVSGIAFGCMFATETIVPILYTQYYGFSSWETGLSYLGAGLGNLFGSLVGGFLSDRLLLRSRRLRGGAAVVEDRITANLWPCGCIIVPFGLLLFGWSIQSGKTVWAPIIAFGIQCFGVNQVMTGTSAYLVDAMPGRGASATAAANFVRMVLACALSLISNPLVESIGPGWTSVLLASMALFSMLLLLCLKIWGERLRRWSGFA</sequence>
<feature type="transmembrane region" description="Helical" evidence="6">
    <location>
        <begin position="169"/>
        <end position="190"/>
    </location>
</feature>
<feature type="domain" description="Major facilitator superfamily (MFS) profile" evidence="7">
    <location>
        <begin position="40"/>
        <end position="491"/>
    </location>
</feature>
<feature type="transmembrane region" description="Helical" evidence="6">
    <location>
        <begin position="401"/>
        <end position="427"/>
    </location>
</feature>
<dbReference type="Proteomes" id="UP000605846">
    <property type="component" value="Unassembled WGS sequence"/>
</dbReference>
<keyword evidence="2 6" id="KW-0812">Transmembrane</keyword>
<evidence type="ECO:0000256" key="2">
    <source>
        <dbReference type="ARBA" id="ARBA00022692"/>
    </source>
</evidence>
<feature type="transmembrane region" description="Helical" evidence="6">
    <location>
        <begin position="292"/>
        <end position="318"/>
    </location>
</feature>
<dbReference type="PANTHER" id="PTHR23502:SF64">
    <property type="entry name" value="TRANSPORTER, PUTATIVE (AFU_ORTHOLOGUE AFUA_3G11760)-RELATED"/>
    <property type="match status" value="1"/>
</dbReference>
<dbReference type="PANTHER" id="PTHR23502">
    <property type="entry name" value="MAJOR FACILITATOR SUPERFAMILY"/>
    <property type="match status" value="1"/>
</dbReference>
<proteinExistence type="predicted"/>
<evidence type="ECO:0000259" key="7">
    <source>
        <dbReference type="PROSITE" id="PS50850"/>
    </source>
</evidence>
<feature type="transmembrane region" description="Helical" evidence="6">
    <location>
        <begin position="38"/>
        <end position="59"/>
    </location>
</feature>
<evidence type="ECO:0000313" key="9">
    <source>
        <dbReference type="Proteomes" id="UP000605846"/>
    </source>
</evidence>
<comment type="subcellular location">
    <subcellularLocation>
        <location evidence="1">Membrane</location>
        <topology evidence="1">Multi-pass membrane protein</topology>
    </subcellularLocation>
</comment>
<feature type="transmembrane region" description="Helical" evidence="6">
    <location>
        <begin position="439"/>
        <end position="460"/>
    </location>
</feature>
<dbReference type="OrthoDB" id="3936150at2759"/>
<feature type="transmembrane region" description="Helical" evidence="6">
    <location>
        <begin position="466"/>
        <end position="486"/>
    </location>
</feature>
<dbReference type="GO" id="GO:0022857">
    <property type="term" value="F:transmembrane transporter activity"/>
    <property type="evidence" value="ECO:0007669"/>
    <property type="project" value="InterPro"/>
</dbReference>
<dbReference type="EMBL" id="JABAYA010000016">
    <property type="protein sequence ID" value="KAF7730445.1"/>
    <property type="molecule type" value="Genomic_DNA"/>
</dbReference>
<comment type="caution">
    <text evidence="8">The sequence shown here is derived from an EMBL/GenBank/DDBJ whole genome shotgun (WGS) entry which is preliminary data.</text>
</comment>
<dbReference type="PROSITE" id="PS50850">
    <property type="entry name" value="MFS"/>
    <property type="match status" value="1"/>
</dbReference>
<dbReference type="AlphaFoldDB" id="A0A8H7BUC9"/>
<accession>A0A8H7BUC9</accession>
<protein>
    <recommendedName>
        <fullName evidence="7">Major facilitator superfamily (MFS) profile domain-containing protein</fullName>
    </recommendedName>
</protein>
<feature type="transmembrane region" description="Helical" evidence="6">
    <location>
        <begin position="330"/>
        <end position="351"/>
    </location>
</feature>
<dbReference type="Pfam" id="PF07690">
    <property type="entry name" value="MFS_1"/>
    <property type="match status" value="1"/>
</dbReference>
<reference evidence="8" key="1">
    <citation type="submission" date="2020-01" db="EMBL/GenBank/DDBJ databases">
        <title>Genome Sequencing of Three Apophysomyces-Like Fungal Strains Confirms a Novel Fungal Genus in the Mucoromycota with divergent Burkholderia-like Endosymbiotic Bacteria.</title>
        <authorList>
            <person name="Stajich J.E."/>
            <person name="Macias A.M."/>
            <person name="Carter-House D."/>
            <person name="Lovett B."/>
            <person name="Kasson L.R."/>
            <person name="Berry K."/>
            <person name="Grigoriev I."/>
            <person name="Chang Y."/>
            <person name="Spatafora J."/>
            <person name="Kasson M.T."/>
        </authorList>
    </citation>
    <scope>NUCLEOTIDE SEQUENCE</scope>
    <source>
        <strain evidence="8">NRRL A-21654</strain>
    </source>
</reference>
<feature type="transmembrane region" description="Helical" evidence="6">
    <location>
        <begin position="71"/>
        <end position="94"/>
    </location>
</feature>
<dbReference type="GO" id="GO:0005886">
    <property type="term" value="C:plasma membrane"/>
    <property type="evidence" value="ECO:0007669"/>
    <property type="project" value="TreeGrafter"/>
</dbReference>
<keyword evidence="3 6" id="KW-1133">Transmembrane helix</keyword>
<keyword evidence="9" id="KW-1185">Reference proteome</keyword>
<feature type="transmembrane region" description="Helical" evidence="6">
    <location>
        <begin position="372"/>
        <end position="395"/>
    </location>
</feature>
<dbReference type="Gene3D" id="1.20.1250.20">
    <property type="entry name" value="MFS general substrate transporter like domains"/>
    <property type="match status" value="1"/>
</dbReference>
<evidence type="ECO:0000256" key="4">
    <source>
        <dbReference type="ARBA" id="ARBA00023136"/>
    </source>
</evidence>
<feature type="compositionally biased region" description="Polar residues" evidence="5">
    <location>
        <begin position="245"/>
        <end position="257"/>
    </location>
</feature>
<dbReference type="SUPFAM" id="SSF103473">
    <property type="entry name" value="MFS general substrate transporter"/>
    <property type="match status" value="1"/>
</dbReference>